<dbReference type="InterPro" id="IPR032710">
    <property type="entry name" value="NTF2-like_dom_sf"/>
</dbReference>
<name>A0A937A1Y4_9FLAO</name>
<comment type="caution">
    <text evidence="1">The sequence shown here is derived from an EMBL/GenBank/DDBJ whole genome shotgun (WGS) entry which is preliminary data.</text>
</comment>
<proteinExistence type="predicted"/>
<dbReference type="RefSeq" id="WP_201917446.1">
    <property type="nucleotide sequence ID" value="NZ_BAABAX010000023.1"/>
</dbReference>
<dbReference type="InterPro" id="IPR011944">
    <property type="entry name" value="Steroid_delta5-4_isomerase"/>
</dbReference>
<gene>
    <name evidence="1" type="ORF">JJQ60_05325</name>
</gene>
<sequence>MNLIIETPEDIPKLFAEFWNKRNARGIANLFTENAEFVNVVGLWWHDREAIFKAHDYGLKNIFNNSTLELRKIKTKLLSPSVAVVNVRFKLSNQTSVSDVKNPGLRQNIFTFVLQKSESSWLCVAAQNTDIVPGKETHVVDNEGNIKAVDYRKS</sequence>
<keyword evidence="2" id="KW-1185">Reference proteome</keyword>
<protein>
    <submittedName>
        <fullName evidence="1">SgcJ/EcaC family oxidoreductase</fullName>
    </submittedName>
</protein>
<organism evidence="1 2">
    <name type="scientific">Aquimarina mytili</name>
    <dbReference type="NCBI Taxonomy" id="874423"/>
    <lineage>
        <taxon>Bacteria</taxon>
        <taxon>Pseudomonadati</taxon>
        <taxon>Bacteroidota</taxon>
        <taxon>Flavobacteriia</taxon>
        <taxon>Flavobacteriales</taxon>
        <taxon>Flavobacteriaceae</taxon>
        <taxon>Aquimarina</taxon>
    </lineage>
</organism>
<reference evidence="1" key="1">
    <citation type="submission" date="2021-01" db="EMBL/GenBank/DDBJ databases">
        <authorList>
            <person name="Zhong Y.L."/>
        </authorList>
    </citation>
    <scope>NUCLEOTIDE SEQUENCE</scope>
    <source>
        <strain evidence="1">KCTC 23302</strain>
    </source>
</reference>
<dbReference type="AlphaFoldDB" id="A0A937A1Y4"/>
<dbReference type="Proteomes" id="UP000651057">
    <property type="component" value="Unassembled WGS sequence"/>
</dbReference>
<dbReference type="Gene3D" id="3.10.450.50">
    <property type="match status" value="1"/>
</dbReference>
<accession>A0A937A1Y4</accession>
<evidence type="ECO:0000313" key="2">
    <source>
        <dbReference type="Proteomes" id="UP000651057"/>
    </source>
</evidence>
<dbReference type="SUPFAM" id="SSF54427">
    <property type="entry name" value="NTF2-like"/>
    <property type="match status" value="1"/>
</dbReference>
<evidence type="ECO:0000313" key="1">
    <source>
        <dbReference type="EMBL" id="MBL0682924.1"/>
    </source>
</evidence>
<dbReference type="NCBIfam" id="TIGR02246">
    <property type="entry name" value="SgcJ/EcaC family oxidoreductase"/>
    <property type="match status" value="1"/>
</dbReference>
<dbReference type="EMBL" id="JAERQJ010000002">
    <property type="protein sequence ID" value="MBL0682924.1"/>
    <property type="molecule type" value="Genomic_DNA"/>
</dbReference>